<evidence type="ECO:0000256" key="1">
    <source>
        <dbReference type="SAM" id="Phobius"/>
    </source>
</evidence>
<keyword evidence="1" id="KW-0472">Membrane</keyword>
<evidence type="ECO:0000313" key="3">
    <source>
        <dbReference type="Proteomes" id="UP000260758"/>
    </source>
</evidence>
<feature type="transmembrane region" description="Helical" evidence="1">
    <location>
        <begin position="94"/>
        <end position="115"/>
    </location>
</feature>
<organism evidence="2 3">
    <name type="scientific">Agathobacter rectalis</name>
    <dbReference type="NCBI Taxonomy" id="39491"/>
    <lineage>
        <taxon>Bacteria</taxon>
        <taxon>Bacillati</taxon>
        <taxon>Bacillota</taxon>
        <taxon>Clostridia</taxon>
        <taxon>Lachnospirales</taxon>
        <taxon>Lachnospiraceae</taxon>
        <taxon>Agathobacter</taxon>
    </lineage>
</organism>
<keyword evidence="1" id="KW-0812">Transmembrane</keyword>
<accession>A0A3E4YLV1</accession>
<name>A0A3E4YLV1_9FIRM</name>
<proteinExistence type="predicted"/>
<protein>
    <submittedName>
        <fullName evidence="2">Uncharacterized protein</fullName>
    </submittedName>
</protein>
<reference evidence="2 3" key="1">
    <citation type="submission" date="2018-08" db="EMBL/GenBank/DDBJ databases">
        <title>A genome reference for cultivated species of the human gut microbiota.</title>
        <authorList>
            <person name="Zou Y."/>
            <person name="Xue W."/>
            <person name="Luo G."/>
        </authorList>
    </citation>
    <scope>NUCLEOTIDE SEQUENCE [LARGE SCALE GENOMIC DNA]</scope>
    <source>
        <strain evidence="2 3">OM07-13</strain>
    </source>
</reference>
<dbReference type="EMBL" id="QSTP01000001">
    <property type="protein sequence ID" value="RGM75522.1"/>
    <property type="molecule type" value="Genomic_DNA"/>
</dbReference>
<gene>
    <name evidence="2" type="ORF">DXB99_03070</name>
</gene>
<dbReference type="Proteomes" id="UP000260758">
    <property type="component" value="Unassembled WGS sequence"/>
</dbReference>
<dbReference type="RefSeq" id="WP_117718281.1">
    <property type="nucleotide sequence ID" value="NZ_QSTP01000001.1"/>
</dbReference>
<dbReference type="AlphaFoldDB" id="A0A3E4YLV1"/>
<sequence>MNNNINISVKDSKYINNNDYSIEFNPDNIIKIKKDYEDFNNKYKVVSEISKKYDDRQGLLYCISILFAAISCIAFIIIDIISDGKLSKIIPIEYFVIGIFFIGLTILSIGIYFSIKEKNLYDNFFKTNTVFNNSKNIDTGIFLTDFINNASVNKEVRIKRKARKHKGYKSHYTFKFYIDDKKLFKFKCLCNDVTFTDTNIIKIKDKIEQNNDIGEITYFISMELPNSLKNI</sequence>
<evidence type="ECO:0000313" key="2">
    <source>
        <dbReference type="EMBL" id="RGM75522.1"/>
    </source>
</evidence>
<keyword evidence="1" id="KW-1133">Transmembrane helix</keyword>
<feature type="transmembrane region" description="Helical" evidence="1">
    <location>
        <begin position="59"/>
        <end position="82"/>
    </location>
</feature>
<comment type="caution">
    <text evidence="2">The sequence shown here is derived from an EMBL/GenBank/DDBJ whole genome shotgun (WGS) entry which is preliminary data.</text>
</comment>